<dbReference type="InParanoid" id="A0A7X0JV82"/>
<dbReference type="Proteomes" id="UP000528457">
    <property type="component" value="Unassembled WGS sequence"/>
</dbReference>
<accession>A0A7X0JV82</accession>
<dbReference type="AlphaFoldDB" id="A0A7X0JV82"/>
<keyword evidence="2" id="KW-1185">Reference proteome</keyword>
<dbReference type="EMBL" id="JACHHT010000002">
    <property type="protein sequence ID" value="MBB6522419.1"/>
    <property type="molecule type" value="Genomic_DNA"/>
</dbReference>
<name>A0A7X0JV82_9GAMM</name>
<proteinExistence type="predicted"/>
<sequence>MPIAYRWVVNRVYEGFGWGGFLDFSKKTPQRGRFDLHISWSYYDRIASTFAAAFLAFAAAATS</sequence>
<gene>
    <name evidence="1" type="ORF">HNR48_002704</name>
</gene>
<organism evidence="1 2">
    <name type="scientific">Pseudoteredinibacter isoporae</name>
    <dbReference type="NCBI Taxonomy" id="570281"/>
    <lineage>
        <taxon>Bacteria</taxon>
        <taxon>Pseudomonadati</taxon>
        <taxon>Pseudomonadota</taxon>
        <taxon>Gammaproteobacteria</taxon>
        <taxon>Cellvibrionales</taxon>
        <taxon>Cellvibrionaceae</taxon>
        <taxon>Pseudoteredinibacter</taxon>
    </lineage>
</organism>
<protein>
    <submittedName>
        <fullName evidence="1">Uncharacterized protein</fullName>
    </submittedName>
</protein>
<reference evidence="1 2" key="1">
    <citation type="submission" date="2020-08" db="EMBL/GenBank/DDBJ databases">
        <title>Genomic Encyclopedia of Type Strains, Phase IV (KMG-IV): sequencing the most valuable type-strain genomes for metagenomic binning, comparative biology and taxonomic classification.</title>
        <authorList>
            <person name="Goeker M."/>
        </authorList>
    </citation>
    <scope>NUCLEOTIDE SEQUENCE [LARGE SCALE GENOMIC DNA]</scope>
    <source>
        <strain evidence="1 2">DSM 22368</strain>
    </source>
</reference>
<evidence type="ECO:0000313" key="1">
    <source>
        <dbReference type="EMBL" id="MBB6522419.1"/>
    </source>
</evidence>
<comment type="caution">
    <text evidence="1">The sequence shown here is derived from an EMBL/GenBank/DDBJ whole genome shotgun (WGS) entry which is preliminary data.</text>
</comment>
<evidence type="ECO:0000313" key="2">
    <source>
        <dbReference type="Proteomes" id="UP000528457"/>
    </source>
</evidence>